<feature type="region of interest" description="Disordered" evidence="1">
    <location>
        <begin position="81"/>
        <end position="100"/>
    </location>
</feature>
<dbReference type="InterPro" id="IPR011676">
    <property type="entry name" value="DUF1618"/>
</dbReference>
<sequence length="444" mass="48771">METLANKRQRRWLSESDSPAAAGPACWLIVNSCIDAAEGSASDAKTRAASCGSSGKPFSVSLRVAAPPACCSLHLDWLGGGGGGQRRHGKNSSAKSEPEKDIRVIAGHDDALLIRMRVPDPNPTTTTFDYFIYEAGAARRPPSLSLLPGCNIPEQFGYRNPYDPTPRFRHLSMHNTGILRRRGDLLAVCQLEKTCHPPIYDTAELCMLRIGVGDQWINRRLPIVEGSTSSSKLQPWRMRHYIPQAAVPVGNRFLCWVDYNHGFILCDMGMAAAAAEEEVETPKLLRYVPLPAVTPPPRHDDGYRWPHGCYTLGAAGPDIARFVSVSPRRCGDGSISSSFNVTTWTMTLSTEEATAWVKDDDVVLDCDDLIRNPNPNPGDNKHLLVEYPIVSSDDPDVIYFKVGAMAAAINTRTNKLLPVVPSGTRDVHKGQYEPPRLITAKLCW</sequence>
<name>A0ABC9BXF9_9POAL</name>
<protein>
    <recommendedName>
        <fullName evidence="2">DUF1618 domain-containing protein</fullName>
    </recommendedName>
</protein>
<evidence type="ECO:0000313" key="3">
    <source>
        <dbReference type="EMBL" id="CAL5008859.1"/>
    </source>
</evidence>
<organism evidence="3 4">
    <name type="scientific">Urochloa decumbens</name>
    <dbReference type="NCBI Taxonomy" id="240449"/>
    <lineage>
        <taxon>Eukaryota</taxon>
        <taxon>Viridiplantae</taxon>
        <taxon>Streptophyta</taxon>
        <taxon>Embryophyta</taxon>
        <taxon>Tracheophyta</taxon>
        <taxon>Spermatophyta</taxon>
        <taxon>Magnoliopsida</taxon>
        <taxon>Liliopsida</taxon>
        <taxon>Poales</taxon>
        <taxon>Poaceae</taxon>
        <taxon>PACMAD clade</taxon>
        <taxon>Panicoideae</taxon>
        <taxon>Panicodae</taxon>
        <taxon>Paniceae</taxon>
        <taxon>Melinidinae</taxon>
        <taxon>Urochloa</taxon>
    </lineage>
</organism>
<dbReference type="Pfam" id="PF07762">
    <property type="entry name" value="DUF1618"/>
    <property type="match status" value="1"/>
</dbReference>
<gene>
    <name evidence="3" type="ORF">URODEC1_LOCUS69213</name>
</gene>
<dbReference type="EMBL" id="OZ075137">
    <property type="protein sequence ID" value="CAL5008859.1"/>
    <property type="molecule type" value="Genomic_DNA"/>
</dbReference>
<evidence type="ECO:0000256" key="1">
    <source>
        <dbReference type="SAM" id="MobiDB-lite"/>
    </source>
</evidence>
<dbReference type="Proteomes" id="UP001497457">
    <property type="component" value="Chromosome 27b"/>
</dbReference>
<feature type="domain" description="DUF1618" evidence="2">
    <location>
        <begin position="256"/>
        <end position="399"/>
    </location>
</feature>
<dbReference type="PANTHER" id="PTHR33074">
    <property type="entry name" value="EXPRESSED PROTEIN-RELATED"/>
    <property type="match status" value="1"/>
</dbReference>
<keyword evidence="4" id="KW-1185">Reference proteome</keyword>
<evidence type="ECO:0000259" key="2">
    <source>
        <dbReference type="Pfam" id="PF07762"/>
    </source>
</evidence>
<evidence type="ECO:0000313" key="4">
    <source>
        <dbReference type="Proteomes" id="UP001497457"/>
    </source>
</evidence>
<proteinExistence type="predicted"/>
<feature type="region of interest" description="Disordered" evidence="1">
    <location>
        <begin position="1"/>
        <end position="20"/>
    </location>
</feature>
<reference evidence="3" key="1">
    <citation type="submission" date="2024-10" db="EMBL/GenBank/DDBJ databases">
        <authorList>
            <person name="Ryan C."/>
        </authorList>
    </citation>
    <scope>NUCLEOTIDE SEQUENCE [LARGE SCALE GENOMIC DNA]</scope>
</reference>
<accession>A0ABC9BXF9</accession>
<dbReference type="PANTHER" id="PTHR33074:SF129">
    <property type="entry name" value="DUF1618 DOMAIN-CONTAINING PROTEIN"/>
    <property type="match status" value="1"/>
</dbReference>
<dbReference type="AlphaFoldDB" id="A0ABC9BXF9"/>